<dbReference type="EMBL" id="WEGJ01000001">
    <property type="protein sequence ID" value="MQY10480.1"/>
    <property type="molecule type" value="Genomic_DNA"/>
</dbReference>
<dbReference type="InterPro" id="IPR050570">
    <property type="entry name" value="Cell_wall_metabolism_enzyme"/>
</dbReference>
<dbReference type="RefSeq" id="WP_153449750.1">
    <property type="nucleotide sequence ID" value="NZ_WEGJ01000001.1"/>
</dbReference>
<protein>
    <recommendedName>
        <fullName evidence="3">LysM domain-containing protein</fullName>
    </recommendedName>
</protein>
<dbReference type="Gene3D" id="3.10.350.10">
    <property type="entry name" value="LysM domain"/>
    <property type="match status" value="1"/>
</dbReference>
<dbReference type="AlphaFoldDB" id="A0A7K0CAK1"/>
<comment type="caution">
    <text evidence="4">The sequence shown here is derived from an EMBL/GenBank/DDBJ whole genome shotgun (WGS) entry which is preliminary data.</text>
</comment>
<dbReference type="FunFam" id="2.70.70.10:FF:000013">
    <property type="entry name" value="Peptidase family M23"/>
    <property type="match status" value="1"/>
</dbReference>
<dbReference type="SUPFAM" id="SSF54106">
    <property type="entry name" value="LysM domain"/>
    <property type="match status" value="1"/>
</dbReference>
<evidence type="ECO:0000313" key="5">
    <source>
        <dbReference type="Proteomes" id="UP000466345"/>
    </source>
</evidence>
<feature type="domain" description="LysM" evidence="3">
    <location>
        <begin position="87"/>
        <end position="136"/>
    </location>
</feature>
<dbReference type="InterPro" id="IPR011055">
    <property type="entry name" value="Dup_hybrid_motif"/>
</dbReference>
<dbReference type="CDD" id="cd12797">
    <property type="entry name" value="M23_peptidase"/>
    <property type="match status" value="1"/>
</dbReference>
<dbReference type="Gene3D" id="2.70.70.10">
    <property type="entry name" value="Glucose Permease (Domain IIA)"/>
    <property type="match status" value="1"/>
</dbReference>
<dbReference type="Proteomes" id="UP000466345">
    <property type="component" value="Unassembled WGS sequence"/>
</dbReference>
<dbReference type="OrthoDB" id="5244067at2"/>
<organism evidence="4 5">
    <name type="scientific">Streptomyces smaragdinus</name>
    <dbReference type="NCBI Taxonomy" id="2585196"/>
    <lineage>
        <taxon>Bacteria</taxon>
        <taxon>Bacillati</taxon>
        <taxon>Actinomycetota</taxon>
        <taxon>Actinomycetes</taxon>
        <taxon>Kitasatosporales</taxon>
        <taxon>Streptomycetaceae</taxon>
        <taxon>Streptomyces</taxon>
    </lineage>
</organism>
<sequence>MPDLSERGRHRRPRPASVSRTTLTVTAGSAGLALPLLTASGATAAPVPAPAEGHHGAPAPRTDAGTQTVRAAVITLPAKSKPDKRVTHYTVRAGDTLSAIADAHEVRGGWPALYERNRQVIGADPDLIIPGQRLKLHGQRAAAPPAKESGKPKSAAKPRTKDSGKKDSGKKSSGSHTDSGKKASHTDSGKKTRTTTGWTTPLSGAHTGTGYGVSGSSWASGHHTGVDFPVGVGTGVRAVSGGTVVSAGWGGSYGYQVVIRHGDGHYSQYAHLSALTVRGGQHVNAGQRIGRSGSTGNTTGPHLHFEIRTGPDYGSDIDPLRYLRSKGVRV</sequence>
<proteinExistence type="predicted"/>
<dbReference type="PANTHER" id="PTHR21666:SF270">
    <property type="entry name" value="MUREIN HYDROLASE ACTIVATOR ENVC"/>
    <property type="match status" value="1"/>
</dbReference>
<dbReference type="PANTHER" id="PTHR21666">
    <property type="entry name" value="PEPTIDASE-RELATED"/>
    <property type="match status" value="1"/>
</dbReference>
<feature type="signal peptide" evidence="2">
    <location>
        <begin position="1"/>
        <end position="44"/>
    </location>
</feature>
<keyword evidence="5" id="KW-1185">Reference proteome</keyword>
<dbReference type="InterPro" id="IPR016047">
    <property type="entry name" value="M23ase_b-sheet_dom"/>
</dbReference>
<evidence type="ECO:0000313" key="4">
    <source>
        <dbReference type="EMBL" id="MQY10480.1"/>
    </source>
</evidence>
<evidence type="ECO:0000256" key="1">
    <source>
        <dbReference type="SAM" id="MobiDB-lite"/>
    </source>
</evidence>
<dbReference type="SMART" id="SM00257">
    <property type="entry name" value="LysM"/>
    <property type="match status" value="1"/>
</dbReference>
<accession>A0A7K0CAK1</accession>
<dbReference type="InterPro" id="IPR036779">
    <property type="entry name" value="LysM_dom_sf"/>
</dbReference>
<feature type="region of interest" description="Disordered" evidence="1">
    <location>
        <begin position="44"/>
        <end position="65"/>
    </location>
</feature>
<feature type="region of interest" description="Disordered" evidence="1">
    <location>
        <begin position="1"/>
        <end position="23"/>
    </location>
</feature>
<feature type="chain" id="PRO_5029687440" description="LysM domain-containing protein" evidence="2">
    <location>
        <begin position="45"/>
        <end position="330"/>
    </location>
</feature>
<gene>
    <name evidence="4" type="ORF">SRB5_05880</name>
</gene>
<dbReference type="Pfam" id="PF01551">
    <property type="entry name" value="Peptidase_M23"/>
    <property type="match status" value="1"/>
</dbReference>
<evidence type="ECO:0000259" key="3">
    <source>
        <dbReference type="PROSITE" id="PS51782"/>
    </source>
</evidence>
<evidence type="ECO:0000256" key="2">
    <source>
        <dbReference type="SAM" id="SignalP"/>
    </source>
</evidence>
<dbReference type="SUPFAM" id="SSF51261">
    <property type="entry name" value="Duplicated hybrid motif"/>
    <property type="match status" value="1"/>
</dbReference>
<dbReference type="CDD" id="cd00118">
    <property type="entry name" value="LysM"/>
    <property type="match status" value="1"/>
</dbReference>
<dbReference type="Pfam" id="PF01476">
    <property type="entry name" value="LysM"/>
    <property type="match status" value="1"/>
</dbReference>
<reference evidence="4 5" key="1">
    <citation type="submission" date="2019-10" db="EMBL/GenBank/DDBJ databases">
        <title>Streptomyces smaragdinus sp. nov. and Streptomyces fabii sp. nov., isolated from the gut of fungus growing-termite Macrotermes natalensis.</title>
        <authorList>
            <person name="Schwitalla J."/>
            <person name="Benndorf R."/>
            <person name="Martin K."/>
            <person name="De Beer W."/>
            <person name="Kaster A.-K."/>
            <person name="Vollmers J."/>
            <person name="Poulsen M."/>
            <person name="Beemelmanns C."/>
        </authorList>
    </citation>
    <scope>NUCLEOTIDE SEQUENCE [LARGE SCALE GENOMIC DNA]</scope>
    <source>
        <strain evidence="4 5">RB5</strain>
    </source>
</reference>
<feature type="compositionally biased region" description="Basic and acidic residues" evidence="1">
    <location>
        <begin position="159"/>
        <end position="170"/>
    </location>
</feature>
<dbReference type="PROSITE" id="PS51782">
    <property type="entry name" value="LYSM"/>
    <property type="match status" value="1"/>
</dbReference>
<dbReference type="GO" id="GO:0004222">
    <property type="term" value="F:metalloendopeptidase activity"/>
    <property type="evidence" value="ECO:0007669"/>
    <property type="project" value="TreeGrafter"/>
</dbReference>
<dbReference type="InterPro" id="IPR018392">
    <property type="entry name" value="LysM"/>
</dbReference>
<feature type="region of interest" description="Disordered" evidence="1">
    <location>
        <begin position="136"/>
        <end position="204"/>
    </location>
</feature>
<feature type="compositionally biased region" description="Basic and acidic residues" evidence="1">
    <location>
        <begin position="178"/>
        <end position="190"/>
    </location>
</feature>
<keyword evidence="2" id="KW-0732">Signal</keyword>
<name>A0A7K0CAK1_9ACTN</name>